<dbReference type="Proteomes" id="UP000306223">
    <property type="component" value="Unassembled WGS sequence"/>
</dbReference>
<comment type="caution">
    <text evidence="2">The sequence shown here is derived from an EMBL/GenBank/DDBJ whole genome shotgun (WGS) entry which is preliminary data.</text>
</comment>
<keyword evidence="3" id="KW-1185">Reference proteome</keyword>
<name>A0A4U0Q917_9RHOB</name>
<protein>
    <recommendedName>
        <fullName evidence="1">THIF-type NAD/FAD binding fold domain-containing protein</fullName>
    </recommendedName>
</protein>
<dbReference type="InterPro" id="IPR000594">
    <property type="entry name" value="ThiF_NAD_FAD-bd"/>
</dbReference>
<evidence type="ECO:0000313" key="3">
    <source>
        <dbReference type="Proteomes" id="UP000306223"/>
    </source>
</evidence>
<reference evidence="2 3" key="1">
    <citation type="submission" date="2019-04" db="EMBL/GenBank/DDBJ databases">
        <authorList>
            <person name="Li J."/>
        </authorList>
    </citation>
    <scope>NUCLEOTIDE SEQUENCE [LARGE SCALE GENOMIC DNA]</scope>
    <source>
        <strain evidence="2 3">CCTCC AB2016182</strain>
    </source>
</reference>
<evidence type="ECO:0000313" key="2">
    <source>
        <dbReference type="EMBL" id="TJZ77705.1"/>
    </source>
</evidence>
<dbReference type="GO" id="GO:0008641">
    <property type="term" value="F:ubiquitin-like modifier activating enzyme activity"/>
    <property type="evidence" value="ECO:0007669"/>
    <property type="project" value="InterPro"/>
</dbReference>
<dbReference type="InterPro" id="IPR032865">
    <property type="entry name" value="Prok-E2_A"/>
</dbReference>
<dbReference type="Pfam" id="PF14457">
    <property type="entry name" value="Prok-E2_A"/>
    <property type="match status" value="1"/>
</dbReference>
<proteinExistence type="predicted"/>
<dbReference type="InterPro" id="IPR035985">
    <property type="entry name" value="Ubiquitin-activating_enz"/>
</dbReference>
<gene>
    <name evidence="2" type="ORF">FA740_18980</name>
</gene>
<dbReference type="Gene3D" id="3.40.140.10">
    <property type="entry name" value="Cytidine Deaminase, domain 2"/>
    <property type="match status" value="1"/>
</dbReference>
<accession>A0A4U0Q917</accession>
<evidence type="ECO:0000259" key="1">
    <source>
        <dbReference type="Pfam" id="PF00899"/>
    </source>
</evidence>
<dbReference type="RefSeq" id="WP_136858367.1">
    <property type="nucleotide sequence ID" value="NZ_SUNH01000062.1"/>
</dbReference>
<sequence>MASEQQMNAHAETFLRAALGHPQCAGGSTDLVSEQVVSLTIALEVEMSQSAVAAGESQTGVRRLERVEVILSEGYPWIAPFFFLRKDFPRNLHHLSSATVHAAPMPCLVDGDVNEFFTSYPLLESGILAMINQMCLWLARAARGSLSNAVHGWEAILRNDARHDIICDAEMIRKRVGTKPGWFVLESRFYRFGTFTESIRSRVESFVFVGNKLNTLSPTLENRKNLPFDATTSTEPVKGHTVTVVLYPGTDSVLDKVLPDTVSTIRELRERAVDLGCAAPFNAFLTRLENRLQGYCHPSPITIGVLFCVKRPHVLMDRSSDLELIPYVFDLILEQGRMSLFAPVRAKDVAAARQIDDVSAALLHRVSGAQTIPPVSLIGCGSVGSKIAFHLARSGVTITSVTDNKYIRPHNLARHALLERFSIPKAQVLVEELERLDQRPSAIVRDVASDLADPRSVSAFVPEGTGLVINTTASLVVRERLSAIPVGDVSARLTEVVLFGRGKCAVVLIEGAGRSPNLVDLLAWLTAHLTDDERDLMFDPQHGLTQVQIGDGCGSLTMPMTDARLSAMAAMATEEIMRVASAPEDGGQVAIGVIGNDGLSTAWRRMSVEPFIQIPVQGGDWTLRLSNDVDRRIREETARFPAVETGGLLIGSCSARLRTVSIVDIINAPPDSERTPSLFVLGTQGLKAAVKARHVASGESLFDIGTWHSHLAEQGPSALDLKTAVEIAAERSPPAILLIRTPNGYHAVMGERRA</sequence>
<dbReference type="OrthoDB" id="7848394at2"/>
<dbReference type="SUPFAM" id="SSF69572">
    <property type="entry name" value="Activating enzymes of the ubiquitin-like proteins"/>
    <property type="match status" value="1"/>
</dbReference>
<organism evidence="2 3">
    <name type="scientific">Paracoccus hibiscisoli</name>
    <dbReference type="NCBI Taxonomy" id="2023261"/>
    <lineage>
        <taxon>Bacteria</taxon>
        <taxon>Pseudomonadati</taxon>
        <taxon>Pseudomonadota</taxon>
        <taxon>Alphaproteobacteria</taxon>
        <taxon>Rhodobacterales</taxon>
        <taxon>Paracoccaceae</taxon>
        <taxon>Paracoccus</taxon>
    </lineage>
</organism>
<dbReference type="EMBL" id="SUNH01000062">
    <property type="protein sequence ID" value="TJZ77705.1"/>
    <property type="molecule type" value="Genomic_DNA"/>
</dbReference>
<dbReference type="Pfam" id="PF00899">
    <property type="entry name" value="ThiF"/>
    <property type="match status" value="1"/>
</dbReference>
<dbReference type="Gene3D" id="3.40.50.720">
    <property type="entry name" value="NAD(P)-binding Rossmann-like Domain"/>
    <property type="match status" value="1"/>
</dbReference>
<dbReference type="AlphaFoldDB" id="A0A4U0Q917"/>
<feature type="domain" description="THIF-type NAD/FAD binding fold" evidence="1">
    <location>
        <begin position="375"/>
        <end position="482"/>
    </location>
</feature>